<name>A0ABP7WRQ4_9SPHI</name>
<reference evidence="3" key="1">
    <citation type="journal article" date="2019" name="Int. J. Syst. Evol. Microbiol.">
        <title>The Global Catalogue of Microorganisms (GCM) 10K type strain sequencing project: providing services to taxonomists for standard genome sequencing and annotation.</title>
        <authorList>
            <consortium name="The Broad Institute Genomics Platform"/>
            <consortium name="The Broad Institute Genome Sequencing Center for Infectious Disease"/>
            <person name="Wu L."/>
            <person name="Ma J."/>
        </authorList>
    </citation>
    <scope>NUCLEOTIDE SEQUENCE [LARGE SCALE GENOMIC DNA]</scope>
    <source>
        <strain evidence="3">JCM 17085</strain>
    </source>
</reference>
<dbReference type="PANTHER" id="PTHR12526:SF637">
    <property type="entry name" value="GLYCOSYLTRANSFERASE EPSF-RELATED"/>
    <property type="match status" value="1"/>
</dbReference>
<evidence type="ECO:0000313" key="2">
    <source>
        <dbReference type="EMBL" id="GAA4094458.1"/>
    </source>
</evidence>
<dbReference type="RefSeq" id="WP_345102815.1">
    <property type="nucleotide sequence ID" value="NZ_BAABCV010000005.1"/>
</dbReference>
<protein>
    <recommendedName>
        <fullName evidence="1">Glycosyl transferase family 1 domain-containing protein</fullName>
    </recommendedName>
</protein>
<dbReference type="EMBL" id="BAABCV010000005">
    <property type="protein sequence ID" value="GAA4094458.1"/>
    <property type="molecule type" value="Genomic_DNA"/>
</dbReference>
<dbReference type="SUPFAM" id="SSF53756">
    <property type="entry name" value="UDP-Glycosyltransferase/glycogen phosphorylase"/>
    <property type="match status" value="1"/>
</dbReference>
<keyword evidence="3" id="KW-1185">Reference proteome</keyword>
<sequence>MQLVSLSYDYDPLYSSPQPWLVRTRAYGGVLAALSKYGKVANITRINYEGEITQDGVQRHFLNYGGKRLWFPGKLHRLVKSLNPGVVIVHSLNKPLQVIQLRLSLPRKTRIIIQNHAEKPAKGIRKFLQRVADKCVDAYLFASKDMGLDWVAKGNLASPKKIYEVMELSSIFYPIDRKTARSETRIDAKKAYLWVGRLDTNKDPITAVKAFLKFAETEPQACLYMLYHTAELLPQIKQLLDDAPNADAIKLVGKIPNDEMLYWFNSADFFIAASHYEGSGTALCEALSCGCVPVVSDIFSFRMITNDGHIGLLFPPGDETKLLNALHQTQWLDVATEREKALAYFTSHLSFEAIARQIHQIAASL</sequence>
<dbReference type="InterPro" id="IPR001296">
    <property type="entry name" value="Glyco_trans_1"/>
</dbReference>
<dbReference type="Pfam" id="PF00534">
    <property type="entry name" value="Glycos_transf_1"/>
    <property type="match status" value="1"/>
</dbReference>
<evidence type="ECO:0000313" key="3">
    <source>
        <dbReference type="Proteomes" id="UP001500841"/>
    </source>
</evidence>
<evidence type="ECO:0000259" key="1">
    <source>
        <dbReference type="Pfam" id="PF00534"/>
    </source>
</evidence>
<comment type="caution">
    <text evidence="2">The sequence shown here is derived from an EMBL/GenBank/DDBJ whole genome shotgun (WGS) entry which is preliminary data.</text>
</comment>
<dbReference type="PANTHER" id="PTHR12526">
    <property type="entry name" value="GLYCOSYLTRANSFERASE"/>
    <property type="match status" value="1"/>
</dbReference>
<dbReference type="Proteomes" id="UP001500841">
    <property type="component" value="Unassembled WGS sequence"/>
</dbReference>
<dbReference type="Gene3D" id="3.40.50.2000">
    <property type="entry name" value="Glycogen Phosphorylase B"/>
    <property type="match status" value="2"/>
</dbReference>
<dbReference type="CDD" id="cd03801">
    <property type="entry name" value="GT4_PimA-like"/>
    <property type="match status" value="1"/>
</dbReference>
<accession>A0ABP7WRQ4</accession>
<feature type="domain" description="Glycosyl transferase family 1" evidence="1">
    <location>
        <begin position="177"/>
        <end position="327"/>
    </location>
</feature>
<proteinExistence type="predicted"/>
<organism evidence="2 3">
    <name type="scientific">Mucilaginibacter panaciglaebae</name>
    <dbReference type="NCBI Taxonomy" id="502331"/>
    <lineage>
        <taxon>Bacteria</taxon>
        <taxon>Pseudomonadati</taxon>
        <taxon>Bacteroidota</taxon>
        <taxon>Sphingobacteriia</taxon>
        <taxon>Sphingobacteriales</taxon>
        <taxon>Sphingobacteriaceae</taxon>
        <taxon>Mucilaginibacter</taxon>
    </lineage>
</organism>
<gene>
    <name evidence="2" type="ORF">GCM10022392_16560</name>
</gene>